<comment type="caution">
    <text evidence="1">The sequence shown here is derived from an EMBL/GenBank/DDBJ whole genome shotgun (WGS) entry which is preliminary data.</text>
</comment>
<dbReference type="EMBL" id="CAJMWV010004508">
    <property type="protein sequence ID" value="CAE6500331.1"/>
    <property type="molecule type" value="Genomic_DNA"/>
</dbReference>
<evidence type="ECO:0000313" key="2">
    <source>
        <dbReference type="Proteomes" id="UP000663831"/>
    </source>
</evidence>
<reference evidence="1" key="1">
    <citation type="submission" date="2021-01" db="EMBL/GenBank/DDBJ databases">
        <authorList>
            <person name="Kaushik A."/>
        </authorList>
    </citation>
    <scope>NUCLEOTIDE SEQUENCE</scope>
    <source>
        <strain evidence="1">AG3-1AP</strain>
    </source>
</reference>
<dbReference type="Proteomes" id="UP000663831">
    <property type="component" value="Unassembled WGS sequence"/>
</dbReference>
<evidence type="ECO:0000313" key="1">
    <source>
        <dbReference type="EMBL" id="CAE6500331.1"/>
    </source>
</evidence>
<gene>
    <name evidence="1" type="ORF">RDB_LOCUS118212</name>
</gene>
<sequence length="106" mass="12068">MKVKWTTLDALKIGPGEYNDPVVVWIGVLPKSLCGNDGMAVVSKCMDLLEKHNFTDVEVEIREVMVTKMFYMNPGRDKKRHKLCKHARRAARRAKAEAVVDHSQVM</sequence>
<name>A0A8H3H6G3_9AGAM</name>
<dbReference type="AlphaFoldDB" id="A0A8H3H6G3"/>
<protein>
    <submittedName>
        <fullName evidence="1">Uncharacterized protein</fullName>
    </submittedName>
</protein>
<accession>A0A8H3H6G3</accession>
<proteinExistence type="predicted"/>
<organism evidence="1 2">
    <name type="scientific">Rhizoctonia solani</name>
    <dbReference type="NCBI Taxonomy" id="456999"/>
    <lineage>
        <taxon>Eukaryota</taxon>
        <taxon>Fungi</taxon>
        <taxon>Dikarya</taxon>
        <taxon>Basidiomycota</taxon>
        <taxon>Agaricomycotina</taxon>
        <taxon>Agaricomycetes</taxon>
        <taxon>Cantharellales</taxon>
        <taxon>Ceratobasidiaceae</taxon>
        <taxon>Rhizoctonia</taxon>
    </lineage>
</organism>